<dbReference type="EC" id="1.3.1.100" evidence="5"/>
<reference evidence="7" key="1">
    <citation type="submission" date="2022-11" db="EMBL/GenBank/DDBJ databases">
        <authorList>
            <person name="Petersen C."/>
        </authorList>
    </citation>
    <scope>NUCLEOTIDE SEQUENCE</scope>
    <source>
        <strain evidence="7">IBT 34128</strain>
    </source>
</reference>
<dbReference type="InterPro" id="IPR001155">
    <property type="entry name" value="OxRdtase_FMN_N"/>
</dbReference>
<organism evidence="7 8">
    <name type="scientific">Penicillium alfredii</name>
    <dbReference type="NCBI Taxonomy" id="1506179"/>
    <lineage>
        <taxon>Eukaryota</taxon>
        <taxon>Fungi</taxon>
        <taxon>Dikarya</taxon>
        <taxon>Ascomycota</taxon>
        <taxon>Pezizomycotina</taxon>
        <taxon>Eurotiomycetes</taxon>
        <taxon>Eurotiomycetidae</taxon>
        <taxon>Eurotiales</taxon>
        <taxon>Aspergillaceae</taxon>
        <taxon>Penicillium</taxon>
    </lineage>
</organism>
<dbReference type="PANTHER" id="PTHR22893">
    <property type="entry name" value="NADH OXIDOREDUCTASE-RELATED"/>
    <property type="match status" value="1"/>
</dbReference>
<dbReference type="EMBL" id="JAPMSZ010000007">
    <property type="protein sequence ID" value="KAJ5095823.1"/>
    <property type="molecule type" value="Genomic_DNA"/>
</dbReference>
<feature type="domain" description="NADH:flavin oxidoreductase/NADH oxidase N-terminal" evidence="6">
    <location>
        <begin position="3"/>
        <end position="337"/>
    </location>
</feature>
<evidence type="ECO:0000256" key="3">
    <source>
        <dbReference type="ARBA" id="ARBA00022857"/>
    </source>
</evidence>
<dbReference type="GO" id="GO:0010181">
    <property type="term" value="F:FMN binding"/>
    <property type="evidence" value="ECO:0007669"/>
    <property type="project" value="InterPro"/>
</dbReference>
<evidence type="ECO:0000259" key="6">
    <source>
        <dbReference type="Pfam" id="PF00724"/>
    </source>
</evidence>
<dbReference type="FunFam" id="3.20.20.70:FF:000138">
    <property type="entry name" value="NADPH dehydrogenase 1"/>
    <property type="match status" value="1"/>
</dbReference>
<evidence type="ECO:0000256" key="5">
    <source>
        <dbReference type="ARBA" id="ARBA00066635"/>
    </source>
</evidence>
<dbReference type="Gene3D" id="3.20.20.70">
    <property type="entry name" value="Aldolase class I"/>
    <property type="match status" value="1"/>
</dbReference>
<evidence type="ECO:0000256" key="4">
    <source>
        <dbReference type="ARBA" id="ARBA00051276"/>
    </source>
</evidence>
<dbReference type="PANTHER" id="PTHR22893:SF91">
    <property type="entry name" value="NADPH DEHYDROGENASE 2-RELATED"/>
    <property type="match status" value="1"/>
</dbReference>
<evidence type="ECO:0000313" key="8">
    <source>
        <dbReference type="Proteomes" id="UP001141434"/>
    </source>
</evidence>
<dbReference type="InterPro" id="IPR013785">
    <property type="entry name" value="Aldolase_TIM"/>
</dbReference>
<protein>
    <recommendedName>
        <fullName evidence="5">chanoclavine-I aldehyde reductase</fullName>
        <ecNumber evidence="5">1.3.1.100</ecNumber>
    </recommendedName>
</protein>
<evidence type="ECO:0000256" key="1">
    <source>
        <dbReference type="ARBA" id="ARBA00005107"/>
    </source>
</evidence>
<evidence type="ECO:0000313" key="7">
    <source>
        <dbReference type="EMBL" id="KAJ5095823.1"/>
    </source>
</evidence>
<keyword evidence="3" id="KW-0521">NADP</keyword>
<dbReference type="CDD" id="cd02933">
    <property type="entry name" value="OYE_like_FMN"/>
    <property type="match status" value="1"/>
</dbReference>
<dbReference type="AlphaFoldDB" id="A0A9W9F8X3"/>
<keyword evidence="8" id="KW-1185">Reference proteome</keyword>
<proteinExistence type="predicted"/>
<dbReference type="OrthoDB" id="276546at2759"/>
<comment type="pathway">
    <text evidence="1">Alkaloid biosynthesis; ergot alkaloid biosynthesis.</text>
</comment>
<name>A0A9W9F8X3_9EURO</name>
<sequence length="370" mass="40099">MSKLFTPLQIGRVELSNRIAMAPLTRFRADDQHVPLPFVKDYYAQRASVPGTLLVTEGTFITPQAGGAPNVPGIYSEAQIAAWKNITDAVHAKGSYIYMQLWALGRTANPGVLSAEGGFDVVSSSAIPEPADNATPRPLSESEIQSWIADYAQAARNAVAAGFDGVEIHAANGYLLDQFIQDVSNTRTDGWGGSVEKRARFAIEATRAVVDAVGADRTAIRFSPWSTFQAMRMRDPEPQFAYLARQLAPLRLAYVHLVEGRIAGNVEVADDTADGLDFFLDAYGDAGPVVVAGGYTAESAPAAVDGRYAGRDVVVAFGRRFISNPDLPFRIKAGVPLEPYQRELFYLPKNPRGYIDYEFSPEFKAADVGA</sequence>
<comment type="caution">
    <text evidence="7">The sequence shown here is derived from an EMBL/GenBank/DDBJ whole genome shotgun (WGS) entry which is preliminary data.</text>
</comment>
<dbReference type="Pfam" id="PF00724">
    <property type="entry name" value="Oxidored_FMN"/>
    <property type="match status" value="1"/>
</dbReference>
<dbReference type="SUPFAM" id="SSF51395">
    <property type="entry name" value="FMN-linked oxidoreductases"/>
    <property type="match status" value="1"/>
</dbReference>
<dbReference type="RefSeq" id="XP_056511374.1">
    <property type="nucleotide sequence ID" value="XM_056655761.1"/>
</dbReference>
<accession>A0A9W9F8X3</accession>
<dbReference type="GeneID" id="81394929"/>
<keyword evidence="2" id="KW-0017">Alkaloid metabolism</keyword>
<reference evidence="7" key="2">
    <citation type="journal article" date="2023" name="IMA Fungus">
        <title>Comparative genomic study of the Penicillium genus elucidates a diverse pangenome and 15 lateral gene transfer events.</title>
        <authorList>
            <person name="Petersen C."/>
            <person name="Sorensen T."/>
            <person name="Nielsen M.R."/>
            <person name="Sondergaard T.E."/>
            <person name="Sorensen J.L."/>
            <person name="Fitzpatrick D.A."/>
            <person name="Frisvad J.C."/>
            <person name="Nielsen K.L."/>
        </authorList>
    </citation>
    <scope>NUCLEOTIDE SEQUENCE</scope>
    <source>
        <strain evidence="7">IBT 34128</strain>
    </source>
</reference>
<dbReference type="Proteomes" id="UP001141434">
    <property type="component" value="Unassembled WGS sequence"/>
</dbReference>
<dbReference type="InterPro" id="IPR045247">
    <property type="entry name" value="Oye-like"/>
</dbReference>
<dbReference type="GO" id="GO:0009820">
    <property type="term" value="P:alkaloid metabolic process"/>
    <property type="evidence" value="ECO:0007669"/>
    <property type="project" value="UniProtKB-KW"/>
</dbReference>
<gene>
    <name evidence="7" type="ORF">NUU61_005179</name>
</gene>
<evidence type="ECO:0000256" key="2">
    <source>
        <dbReference type="ARBA" id="ARBA00022589"/>
    </source>
</evidence>
<comment type="catalytic activity">
    <reaction evidence="4">
        <text>dihydrochanoclavine-I aldehyde + NADP(+) = chanoclavine-I aldehyde + NADPH + H(+)</text>
        <dbReference type="Rhea" id="RHEA:35947"/>
        <dbReference type="ChEBI" id="CHEBI:15378"/>
        <dbReference type="ChEBI" id="CHEBI:57783"/>
        <dbReference type="ChEBI" id="CHEBI:58349"/>
        <dbReference type="ChEBI" id="CHEBI:65032"/>
        <dbReference type="ChEBI" id="CHEBI:71487"/>
        <dbReference type="EC" id="1.3.1.100"/>
    </reaction>
</comment>
<dbReference type="GO" id="GO:0003959">
    <property type="term" value="F:NADPH dehydrogenase activity"/>
    <property type="evidence" value="ECO:0007669"/>
    <property type="project" value="TreeGrafter"/>
</dbReference>